<dbReference type="SUPFAM" id="SSF48557">
    <property type="entry name" value="L-aspartase-like"/>
    <property type="match status" value="1"/>
</dbReference>
<dbReference type="RefSeq" id="WP_320510517.1">
    <property type="nucleotide sequence ID" value="NZ_JAXCLW010000010.1"/>
</dbReference>
<sequence>MPIHLTSRVDFTLANYLRVSWEGEHVSFAESALARMAETRRQFLDLLDNDPEIYIYGVTSGYGQNAGLRLSPEQRREHARRLPYGSCSAFGPALPDRLARGIVFARLANFVEGHAAISPDLACAIAKLLAGSEMPEVSMCGQGGAGEILGLAPLFFGVAERFALGEKEALALINGSPCAAALVADAALAGRRRLELAEEVFALSCEAILAPHEHFAAELEELWRDPSESATLARLRALMAGGEVNRRPFQAPVSYRVLPRVLAQLRRTIEAAEAAAGTSLGAITDNPVFLAATSERPEARLYSTGGYHNAMAYPTLDNLAAAMADLCHIADRHTSKLLDGRYSLLPDQLQEDDGLACLGMLQVGYAEQARRAAQRNFLPGSEGGGFGQNDVSAPTFPAWRAQEEAGRCLDAGLAILAVIGSQALFATNRSAPPALAQLILQVRQYVPPLTHSRVLSNDMTALANAFSRRVFASGA</sequence>
<accession>A0ABU5EHT7</accession>
<dbReference type="PANTHER" id="PTHR10362">
    <property type="entry name" value="HISTIDINE AMMONIA-LYASE"/>
    <property type="match status" value="1"/>
</dbReference>
<proteinExistence type="predicted"/>
<name>A0ABU5EHT7_9PROT</name>
<dbReference type="InterPro" id="IPR001106">
    <property type="entry name" value="Aromatic_Lyase"/>
</dbReference>
<dbReference type="EMBL" id="JAXCLW010000010">
    <property type="protein sequence ID" value="MDY0885442.1"/>
    <property type="molecule type" value="Genomic_DNA"/>
</dbReference>
<evidence type="ECO:0000313" key="2">
    <source>
        <dbReference type="Proteomes" id="UP001279642"/>
    </source>
</evidence>
<organism evidence="1 2">
    <name type="scientific">Dongia soli</name>
    <dbReference type="NCBI Taxonomy" id="600628"/>
    <lineage>
        <taxon>Bacteria</taxon>
        <taxon>Pseudomonadati</taxon>
        <taxon>Pseudomonadota</taxon>
        <taxon>Alphaproteobacteria</taxon>
        <taxon>Rhodospirillales</taxon>
        <taxon>Dongiaceae</taxon>
        <taxon>Dongia</taxon>
    </lineage>
</organism>
<comment type="caution">
    <text evidence="1">The sequence shown here is derived from an EMBL/GenBank/DDBJ whole genome shotgun (WGS) entry which is preliminary data.</text>
</comment>
<dbReference type="Gene3D" id="1.10.275.10">
    <property type="entry name" value="Fumarase/aspartase (N-terminal domain)"/>
    <property type="match status" value="1"/>
</dbReference>
<dbReference type="InterPro" id="IPR008948">
    <property type="entry name" value="L-Aspartase-like"/>
</dbReference>
<dbReference type="Proteomes" id="UP001279642">
    <property type="component" value="Unassembled WGS sequence"/>
</dbReference>
<dbReference type="Pfam" id="PF00221">
    <property type="entry name" value="Lyase_aromatic"/>
    <property type="match status" value="2"/>
</dbReference>
<evidence type="ECO:0000313" key="1">
    <source>
        <dbReference type="EMBL" id="MDY0885442.1"/>
    </source>
</evidence>
<dbReference type="Gene3D" id="1.20.200.10">
    <property type="entry name" value="Fumarase/aspartase (Central domain)"/>
    <property type="match status" value="1"/>
</dbReference>
<reference evidence="1 2" key="1">
    <citation type="journal article" date="2016" name="Antonie Van Leeuwenhoek">
        <title>Dongia soli sp. nov., isolated from soil from Dokdo, Korea.</title>
        <authorList>
            <person name="Kim D.U."/>
            <person name="Lee H."/>
            <person name="Kim H."/>
            <person name="Kim S.G."/>
            <person name="Ka J.O."/>
        </authorList>
    </citation>
    <scope>NUCLEOTIDE SEQUENCE [LARGE SCALE GENOMIC DNA]</scope>
    <source>
        <strain evidence="1 2">D78</strain>
    </source>
</reference>
<dbReference type="InterPro" id="IPR024083">
    <property type="entry name" value="Fumarase/histidase_N"/>
</dbReference>
<protein>
    <submittedName>
        <fullName evidence="1">Aromatic amino acid lyase</fullName>
    </submittedName>
</protein>
<gene>
    <name evidence="1" type="ORF">SMD27_21560</name>
</gene>
<keyword evidence="1" id="KW-0456">Lyase</keyword>
<keyword evidence="2" id="KW-1185">Reference proteome</keyword>
<dbReference type="GO" id="GO:0016829">
    <property type="term" value="F:lyase activity"/>
    <property type="evidence" value="ECO:0007669"/>
    <property type="project" value="UniProtKB-KW"/>
</dbReference>